<keyword evidence="1" id="KW-0472">Membrane</keyword>
<protein>
    <recommendedName>
        <fullName evidence="4">Tryptophan synthase subunit beta</fullName>
    </recommendedName>
</protein>
<keyword evidence="1" id="KW-1133">Transmembrane helix</keyword>
<comment type="caution">
    <text evidence="2">The sequence shown here is derived from an EMBL/GenBank/DDBJ whole genome shotgun (WGS) entry which is preliminary data.</text>
</comment>
<organism evidence="2 3">
    <name type="scientific">Rhodanobacter umsongensis</name>
    <dbReference type="NCBI Taxonomy" id="633153"/>
    <lineage>
        <taxon>Bacteria</taxon>
        <taxon>Pseudomonadati</taxon>
        <taxon>Pseudomonadota</taxon>
        <taxon>Gammaproteobacteria</taxon>
        <taxon>Lysobacterales</taxon>
        <taxon>Rhodanobacteraceae</taxon>
        <taxon>Rhodanobacter</taxon>
    </lineage>
</organism>
<accession>A0ABW0JIS0</accession>
<proteinExistence type="predicted"/>
<sequence>MAERDGEHLNRQLDRIERLLPARLGHGIRWLREPASRWVRFPVGLLLIVSGVFSFLPVLGLWMLPLGLLLLAQDLPFLQRPTRRGLLWAERRWVGWKRLRRRRRMHARR</sequence>
<evidence type="ECO:0008006" key="4">
    <source>
        <dbReference type="Google" id="ProtNLM"/>
    </source>
</evidence>
<dbReference type="EMBL" id="JBHSMK010000002">
    <property type="protein sequence ID" value="MFC5435641.1"/>
    <property type="molecule type" value="Genomic_DNA"/>
</dbReference>
<feature type="transmembrane region" description="Helical" evidence="1">
    <location>
        <begin position="43"/>
        <end position="71"/>
    </location>
</feature>
<name>A0ABW0JIS0_9GAMM</name>
<keyword evidence="3" id="KW-1185">Reference proteome</keyword>
<evidence type="ECO:0000313" key="3">
    <source>
        <dbReference type="Proteomes" id="UP001596013"/>
    </source>
</evidence>
<evidence type="ECO:0000313" key="2">
    <source>
        <dbReference type="EMBL" id="MFC5435641.1"/>
    </source>
</evidence>
<dbReference type="RefSeq" id="WP_377302131.1">
    <property type="nucleotide sequence ID" value="NZ_JBHSMK010000002.1"/>
</dbReference>
<dbReference type="Proteomes" id="UP001596013">
    <property type="component" value="Unassembled WGS sequence"/>
</dbReference>
<evidence type="ECO:0000256" key="1">
    <source>
        <dbReference type="SAM" id="Phobius"/>
    </source>
</evidence>
<reference evidence="3" key="1">
    <citation type="journal article" date="2019" name="Int. J. Syst. Evol. Microbiol.">
        <title>The Global Catalogue of Microorganisms (GCM) 10K type strain sequencing project: providing services to taxonomists for standard genome sequencing and annotation.</title>
        <authorList>
            <consortium name="The Broad Institute Genomics Platform"/>
            <consortium name="The Broad Institute Genome Sequencing Center for Infectious Disease"/>
            <person name="Wu L."/>
            <person name="Ma J."/>
        </authorList>
    </citation>
    <scope>NUCLEOTIDE SEQUENCE [LARGE SCALE GENOMIC DNA]</scope>
    <source>
        <strain evidence="3">JCM 17130</strain>
    </source>
</reference>
<keyword evidence="1" id="KW-0812">Transmembrane</keyword>
<gene>
    <name evidence="2" type="ORF">ACFPME_03680</name>
</gene>